<comment type="caution">
    <text evidence="9">The sequence shown here is derived from an EMBL/GenBank/DDBJ whole genome shotgun (WGS) entry which is preliminary data.</text>
</comment>
<dbReference type="EC" id="4.2.1.1" evidence="2"/>
<keyword evidence="4 8" id="KW-0862">Zinc</keyword>
<evidence type="ECO:0000256" key="8">
    <source>
        <dbReference type="PIRSR" id="PIRSR601765-1"/>
    </source>
</evidence>
<protein>
    <recommendedName>
        <fullName evidence="2">carbonic anhydrase</fullName>
        <ecNumber evidence="2">4.2.1.1</ecNumber>
    </recommendedName>
</protein>
<gene>
    <name evidence="9" type="ORF">CP500_007000</name>
</gene>
<accession>A0A2G4F301</accession>
<dbReference type="PANTHER" id="PTHR11002">
    <property type="entry name" value="CARBONIC ANHYDRASE"/>
    <property type="match status" value="1"/>
</dbReference>
<evidence type="ECO:0000256" key="6">
    <source>
        <dbReference type="ARBA" id="ARBA00024993"/>
    </source>
</evidence>
<comment type="catalytic activity">
    <reaction evidence="7">
        <text>hydrogencarbonate + H(+) = CO2 + H2O</text>
        <dbReference type="Rhea" id="RHEA:10748"/>
        <dbReference type="ChEBI" id="CHEBI:15377"/>
        <dbReference type="ChEBI" id="CHEBI:15378"/>
        <dbReference type="ChEBI" id="CHEBI:16526"/>
        <dbReference type="ChEBI" id="CHEBI:17544"/>
        <dbReference type="EC" id="4.2.1.1"/>
    </reaction>
</comment>
<evidence type="ECO:0000313" key="10">
    <source>
        <dbReference type="Proteomes" id="UP000226442"/>
    </source>
</evidence>
<dbReference type="AlphaFoldDB" id="A0A2G4F301"/>
<feature type="binding site" evidence="8">
    <location>
        <position position="151"/>
    </location>
    <ligand>
        <name>Zn(2+)</name>
        <dbReference type="ChEBI" id="CHEBI:29105"/>
    </ligand>
</feature>
<dbReference type="GO" id="GO:0008270">
    <property type="term" value="F:zinc ion binding"/>
    <property type="evidence" value="ECO:0007669"/>
    <property type="project" value="InterPro"/>
</dbReference>
<dbReference type="CDD" id="cd03378">
    <property type="entry name" value="beta_CA_cladeC"/>
    <property type="match status" value="1"/>
</dbReference>
<evidence type="ECO:0000256" key="4">
    <source>
        <dbReference type="ARBA" id="ARBA00022833"/>
    </source>
</evidence>
<keyword evidence="5" id="KW-0456">Lyase</keyword>
<keyword evidence="3 8" id="KW-0479">Metal-binding</keyword>
<feature type="binding site" evidence="8">
    <location>
        <position position="97"/>
    </location>
    <ligand>
        <name>Zn(2+)</name>
        <dbReference type="ChEBI" id="CHEBI:29105"/>
    </ligand>
</feature>
<dbReference type="InterPro" id="IPR036874">
    <property type="entry name" value="Carbonic_anhydrase_sf"/>
</dbReference>
<name>A0A2G4F301_9CYAN</name>
<comment type="similarity">
    <text evidence="1">Belongs to the beta-class carbonic anhydrase family.</text>
</comment>
<dbReference type="Proteomes" id="UP000226442">
    <property type="component" value="Unassembled WGS sequence"/>
</dbReference>
<feature type="binding site" evidence="8">
    <location>
        <position position="95"/>
    </location>
    <ligand>
        <name>Zn(2+)</name>
        <dbReference type="ChEBI" id="CHEBI:29105"/>
    </ligand>
</feature>
<evidence type="ECO:0000256" key="5">
    <source>
        <dbReference type="ARBA" id="ARBA00023239"/>
    </source>
</evidence>
<dbReference type="OrthoDB" id="9797527at2"/>
<evidence type="ECO:0000256" key="1">
    <source>
        <dbReference type="ARBA" id="ARBA00006217"/>
    </source>
</evidence>
<proteinExistence type="inferred from homology"/>
<evidence type="ECO:0000256" key="2">
    <source>
        <dbReference type="ARBA" id="ARBA00012925"/>
    </source>
</evidence>
<dbReference type="GO" id="GO:0004089">
    <property type="term" value="F:carbonate dehydratase activity"/>
    <property type="evidence" value="ECO:0007669"/>
    <property type="project" value="UniProtKB-EC"/>
</dbReference>
<comment type="cofactor">
    <cofactor evidence="8">
        <name>Zn(2+)</name>
        <dbReference type="ChEBI" id="CHEBI:29105"/>
    </cofactor>
    <text evidence="8">Binds 1 zinc ion per subunit.</text>
</comment>
<dbReference type="EMBL" id="NXIB02000030">
    <property type="protein sequence ID" value="PHX56129.1"/>
    <property type="molecule type" value="Genomic_DNA"/>
</dbReference>
<sequence length="237" mass="25121">MNLNDKKVNLSRRNSLKFVAGAIGTGILAARVGADVVAPEPAIAQNDLTPDAALKQLMDGNKRFVDRKRQTPNQDFVRITEVAKSQKPFAAILGCADSRFPPEIIFDRGFGDLFVCRVAGNVATPEEIGSLEYGTLVLGAKVLVVIGHERCGAVDATIKGAEVPGQIGSLLAAIKPAVESSKDKTGDRLENACKANVVLQANKLKASPVISKLIAENKLKIVGGYYDLDTGAVNILV</sequence>
<dbReference type="Gene3D" id="3.40.1050.10">
    <property type="entry name" value="Carbonic anhydrase"/>
    <property type="match status" value="1"/>
</dbReference>
<dbReference type="RefSeq" id="WP_096830480.1">
    <property type="nucleotide sequence ID" value="NZ_NXIB02000030.1"/>
</dbReference>
<dbReference type="SUPFAM" id="SSF53056">
    <property type="entry name" value="beta-carbonic anhydrase, cab"/>
    <property type="match status" value="1"/>
</dbReference>
<dbReference type="InterPro" id="IPR001765">
    <property type="entry name" value="Carbonic_anhydrase"/>
</dbReference>
<organism evidence="9 10">
    <name type="scientific">Tychonema bourrellyi FEM_GT703</name>
    <dbReference type="NCBI Taxonomy" id="2040638"/>
    <lineage>
        <taxon>Bacteria</taxon>
        <taxon>Bacillati</taxon>
        <taxon>Cyanobacteriota</taxon>
        <taxon>Cyanophyceae</taxon>
        <taxon>Oscillatoriophycideae</taxon>
        <taxon>Oscillatoriales</taxon>
        <taxon>Microcoleaceae</taxon>
        <taxon>Tychonema</taxon>
    </lineage>
</organism>
<reference evidence="9" key="1">
    <citation type="submission" date="2017-10" db="EMBL/GenBank/DDBJ databases">
        <title>Draft genome sequence of the planktic cyanobacteria Tychonema bourrellyi isolated from alpine lentic freshwater.</title>
        <authorList>
            <person name="Tett A."/>
            <person name="Armanini F."/>
            <person name="Asnicar F."/>
            <person name="Boscaini A."/>
            <person name="Pasolli E."/>
            <person name="Zolfo M."/>
            <person name="Donati C."/>
            <person name="Salmaso N."/>
            <person name="Segata N."/>
        </authorList>
    </citation>
    <scope>NUCLEOTIDE SEQUENCE</scope>
    <source>
        <strain evidence="9">FEM_GT703</strain>
    </source>
</reference>
<dbReference type="FunFam" id="3.40.1050.10:FF:000006">
    <property type="entry name" value="Carbonic anhydrase"/>
    <property type="match status" value="1"/>
</dbReference>
<evidence type="ECO:0000256" key="3">
    <source>
        <dbReference type="ARBA" id="ARBA00022723"/>
    </source>
</evidence>
<comment type="function">
    <text evidence="6">Catalyzes the reversible hydration of carbon dioxide to form bicarbonate.</text>
</comment>
<evidence type="ECO:0000256" key="7">
    <source>
        <dbReference type="ARBA" id="ARBA00048348"/>
    </source>
</evidence>
<dbReference type="PANTHER" id="PTHR11002:SF76">
    <property type="entry name" value="CARBONIC ANHYDRASE"/>
    <property type="match status" value="1"/>
</dbReference>
<dbReference type="Pfam" id="PF00484">
    <property type="entry name" value="Pro_CA"/>
    <property type="match status" value="1"/>
</dbReference>
<evidence type="ECO:0000313" key="9">
    <source>
        <dbReference type="EMBL" id="PHX56129.1"/>
    </source>
</evidence>
<keyword evidence="10" id="KW-1185">Reference proteome</keyword>
<dbReference type="SMART" id="SM00947">
    <property type="entry name" value="Pro_CA"/>
    <property type="match status" value="1"/>
</dbReference>
<feature type="binding site" evidence="8">
    <location>
        <position position="148"/>
    </location>
    <ligand>
        <name>Zn(2+)</name>
        <dbReference type="ChEBI" id="CHEBI:29105"/>
    </ligand>
</feature>